<accession>A0ABS0N467</accession>
<evidence type="ECO:0000259" key="3">
    <source>
        <dbReference type="Pfam" id="PF13807"/>
    </source>
</evidence>
<keyword evidence="1" id="KW-0175">Coiled coil</keyword>
<keyword evidence="5" id="KW-1185">Reference proteome</keyword>
<gene>
    <name evidence="4" type="ORF">I5L03_09230</name>
</gene>
<dbReference type="InterPro" id="IPR032807">
    <property type="entry name" value="GNVR"/>
</dbReference>
<comment type="caution">
    <text evidence="4">The sequence shown here is derived from an EMBL/GenBank/DDBJ whole genome shotgun (WGS) entry which is preliminary data.</text>
</comment>
<dbReference type="Pfam" id="PF13807">
    <property type="entry name" value="GNVR"/>
    <property type="match status" value="1"/>
</dbReference>
<dbReference type="EMBL" id="JAEANY010000002">
    <property type="protein sequence ID" value="MBH5322768.1"/>
    <property type="molecule type" value="Genomic_DNA"/>
</dbReference>
<dbReference type="RefSeq" id="WP_197921445.1">
    <property type="nucleotide sequence ID" value="NZ_CAWPTA010000007.1"/>
</dbReference>
<keyword evidence="2" id="KW-1133">Transmembrane helix</keyword>
<feature type="coiled-coil region" evidence="1">
    <location>
        <begin position="357"/>
        <end position="384"/>
    </location>
</feature>
<dbReference type="NCBIfam" id="TIGR03007">
    <property type="entry name" value="pepcterm_ChnLen"/>
    <property type="match status" value="1"/>
</dbReference>
<name>A0ABS0N467_9SPHN</name>
<dbReference type="InterPro" id="IPR014345">
    <property type="entry name" value="XrtA_polysacc_chain"/>
</dbReference>
<evidence type="ECO:0000313" key="4">
    <source>
        <dbReference type="EMBL" id="MBH5322768.1"/>
    </source>
</evidence>
<protein>
    <submittedName>
        <fullName evidence="4">Chain-length determining protein</fullName>
    </submittedName>
</protein>
<sequence length="505" mass="54436">MNQLLEELRAGLWAVWNRRWLALGIAWGICLLGWLAIALIPNTYESETRIFVQLDDVLAEQIGIGANARERDIDRIRQTLVSSVNLETVVRSTSIGDTVTDGTQMEAAIARLEEDIEVVSEGDNIFEISAESGRSDLSDAQNAELAQTIAQRMIDIFREENLGGARGEMANSIEFLNQQLAEREQELAAAEERRLAFEAEYPDLIGGAQAIASQLSATRAELRSVEADLAAAQAALAGLEGQLAGTPRTIVMPGSNSPQSSLAQAEANLAAMRARGLTDEHPDVVAAQRTVAGLREQAQASGGGGGMPNPTYTSLVSQRVERQSNVMSLQSRAAALRAEIASINASQAREPGVAAEAQRISRDYEVLRTQYDELLQDREELRLRGQVENERSAVQFEVVDPPTTPRAPAAPNRPLLLFGVLIVGIGAGVGTAFALSKLGSTFATASQLERTFGLPVIGTISHTFTEAGRELRRKRFKYFAAASSGLGVLFVVLLGVEVIQRSTMA</sequence>
<proteinExistence type="predicted"/>
<feature type="transmembrane region" description="Helical" evidence="2">
    <location>
        <begin position="415"/>
        <end position="435"/>
    </location>
</feature>
<keyword evidence="2" id="KW-0472">Membrane</keyword>
<feature type="coiled-coil region" evidence="1">
    <location>
        <begin position="166"/>
        <end position="242"/>
    </location>
</feature>
<reference evidence="4 5" key="1">
    <citation type="submission" date="2020-11" db="EMBL/GenBank/DDBJ databases">
        <title>Erythrobacter sediminis sp. nov., a marine bacterium from a tidal flat of Garorim Bay.</title>
        <authorList>
            <person name="Kim D."/>
            <person name="Yoo Y."/>
            <person name="Kim J.-J."/>
        </authorList>
    </citation>
    <scope>NUCLEOTIDE SEQUENCE [LARGE SCALE GENOMIC DNA]</scope>
    <source>
        <strain evidence="4 5">JGD-13</strain>
    </source>
</reference>
<dbReference type="Proteomes" id="UP000602442">
    <property type="component" value="Unassembled WGS sequence"/>
</dbReference>
<dbReference type="InterPro" id="IPR050445">
    <property type="entry name" value="Bact_polysacc_biosynth/exp"/>
</dbReference>
<evidence type="ECO:0000256" key="2">
    <source>
        <dbReference type="SAM" id="Phobius"/>
    </source>
</evidence>
<feature type="transmembrane region" description="Helical" evidence="2">
    <location>
        <begin position="478"/>
        <end position="499"/>
    </location>
</feature>
<evidence type="ECO:0000256" key="1">
    <source>
        <dbReference type="SAM" id="Coils"/>
    </source>
</evidence>
<evidence type="ECO:0000313" key="5">
    <source>
        <dbReference type="Proteomes" id="UP000602442"/>
    </source>
</evidence>
<organism evidence="4 5">
    <name type="scientific">Aurantiacibacter sediminis</name>
    <dbReference type="NCBI Taxonomy" id="2793064"/>
    <lineage>
        <taxon>Bacteria</taxon>
        <taxon>Pseudomonadati</taxon>
        <taxon>Pseudomonadota</taxon>
        <taxon>Alphaproteobacteria</taxon>
        <taxon>Sphingomonadales</taxon>
        <taxon>Erythrobacteraceae</taxon>
        <taxon>Aurantiacibacter</taxon>
    </lineage>
</organism>
<dbReference type="PANTHER" id="PTHR32309:SF31">
    <property type="entry name" value="CAPSULAR EXOPOLYSACCHARIDE FAMILY"/>
    <property type="match status" value="1"/>
</dbReference>
<dbReference type="PANTHER" id="PTHR32309">
    <property type="entry name" value="TYROSINE-PROTEIN KINASE"/>
    <property type="match status" value="1"/>
</dbReference>
<feature type="domain" description="Tyrosine-protein kinase G-rich" evidence="3">
    <location>
        <begin position="359"/>
        <end position="434"/>
    </location>
</feature>
<feature type="transmembrane region" description="Helical" evidence="2">
    <location>
        <begin position="20"/>
        <end position="40"/>
    </location>
</feature>
<keyword evidence="2" id="KW-0812">Transmembrane</keyword>